<dbReference type="GO" id="GO:0005634">
    <property type="term" value="C:nucleus"/>
    <property type="evidence" value="ECO:0007669"/>
    <property type="project" value="InterPro"/>
</dbReference>
<feature type="region of interest" description="Disordered" evidence="6">
    <location>
        <begin position="510"/>
        <end position="530"/>
    </location>
</feature>
<dbReference type="InterPro" id="IPR007199">
    <property type="entry name" value="Rep_factor-A_N"/>
</dbReference>
<feature type="domain" description="Replication factor-A protein 1 N-terminal" evidence="8">
    <location>
        <begin position="7"/>
        <end position="100"/>
    </location>
</feature>
<keyword evidence="5" id="KW-0238">DNA-binding</keyword>
<proteinExistence type="inferred from homology"/>
<dbReference type="InterPro" id="IPR047192">
    <property type="entry name" value="Euk_RPA1_DBD_C"/>
</dbReference>
<keyword evidence="4" id="KW-0862">Zinc</keyword>
<comment type="similarity">
    <text evidence="1">Belongs to the replication factor A protein 1 family.</text>
</comment>
<evidence type="ECO:0000259" key="8">
    <source>
        <dbReference type="Pfam" id="PF04057"/>
    </source>
</evidence>
<gene>
    <name evidence="11" type="ORF">AMON00008_LOCUS59015</name>
</gene>
<dbReference type="Pfam" id="PF01336">
    <property type="entry name" value="tRNA_anti-codon"/>
    <property type="match status" value="1"/>
</dbReference>
<evidence type="ECO:0000256" key="4">
    <source>
        <dbReference type="ARBA" id="ARBA00022833"/>
    </source>
</evidence>
<evidence type="ECO:0000256" key="1">
    <source>
        <dbReference type="ARBA" id="ARBA00005690"/>
    </source>
</evidence>
<dbReference type="FunFam" id="2.40.50.140:FF:000041">
    <property type="entry name" value="Replication protein A subunit"/>
    <property type="match status" value="1"/>
</dbReference>
<dbReference type="Gene3D" id="2.40.50.140">
    <property type="entry name" value="Nucleic acid-binding proteins"/>
    <property type="match status" value="4"/>
</dbReference>
<sequence length="739" mass="80270">MEPQRGAFARIFGGSSPCDFQLLLEVKNVRKLQQDAETRYAISVTDGEFVVKALAIPGSSLIQQVESGVVVVNTLIKIVEYRLEDLNGTAFLLIMKAEIMGMVPPNLRAPMESLKKFMSNRTGAGMEATQADPAAAAAAQAQVQAAQMPQAQAQAAVLPPWAAAAAQSTGAFATPERRAHRSIADQTPMPQPMGVPGAAAQGPNPYGGASAAVNGFPPQNGNVGIGADPGAPYGMNAGGAGAANGGRSGTINDFFGRQPVASKPQGGAQGGFLPVAEISPYTNGRWRIKARVVTKSDIRRFNNARGEGQLFKVDLADKSGEISATFFGKAVDVFYPQLRQGQVYSFSKGHIKQGNPRWDRSEHVLTFEEQASIEALEDDQDIPGVTYDFKPLCMVQELEVNTLMDAQAVIYAVQEPYTFTSKSTNREMSKREVGLWDPSGPEGASFVTMTLWGDRALKDTFEVGAPIFIKGARVTEWNNQKDIASPAVYECNPDDPRAFALKAKFEEHQKTRPLPVSMSRSGPSGGGARKTIRGAREEDLQLGPPPSFGQGFDPNGPKSIHRHFVLATVTSMPGDRMPCYPSCPGLVDSNRGAGATQAAGADKRTCNKKVTAEGPNIWRCAAGHMCQQPVFRYLCKMQVMDHTDAIEVNVYDNVARQFFGCEAGDYAQMFDNPEQELELQRLNRRVLWRRVMLKLRSQKEVWQESERVRYNVDEASGVVLAKDARQMLAEIKSTLAAEQ</sequence>
<reference evidence="11" key="1">
    <citation type="submission" date="2021-01" db="EMBL/GenBank/DDBJ databases">
        <authorList>
            <person name="Corre E."/>
            <person name="Pelletier E."/>
            <person name="Niang G."/>
            <person name="Scheremetjew M."/>
            <person name="Finn R."/>
            <person name="Kale V."/>
            <person name="Holt S."/>
            <person name="Cochrane G."/>
            <person name="Meng A."/>
            <person name="Brown T."/>
            <person name="Cohen L."/>
        </authorList>
    </citation>
    <scope>NUCLEOTIDE SEQUENCE</scope>
    <source>
        <strain evidence="11">CCMP3105</strain>
    </source>
</reference>
<evidence type="ECO:0000259" key="7">
    <source>
        <dbReference type="Pfam" id="PF01336"/>
    </source>
</evidence>
<feature type="domain" description="OB" evidence="7">
    <location>
        <begin position="286"/>
        <end position="354"/>
    </location>
</feature>
<dbReference type="GO" id="GO:0008270">
    <property type="term" value="F:zinc ion binding"/>
    <property type="evidence" value="ECO:0007669"/>
    <property type="project" value="UniProtKB-KW"/>
</dbReference>
<evidence type="ECO:0000256" key="6">
    <source>
        <dbReference type="SAM" id="MobiDB-lite"/>
    </source>
</evidence>
<accession>A0A7S4T0E9</accession>
<feature type="domain" description="Replication factor A C-terminal" evidence="9">
    <location>
        <begin position="566"/>
        <end position="726"/>
    </location>
</feature>
<evidence type="ECO:0000313" key="11">
    <source>
        <dbReference type="EMBL" id="CAE4659759.1"/>
    </source>
</evidence>
<dbReference type="EMBL" id="HBNR01082469">
    <property type="protein sequence ID" value="CAE4659759.1"/>
    <property type="molecule type" value="Transcribed_RNA"/>
</dbReference>
<dbReference type="InterPro" id="IPR013955">
    <property type="entry name" value="Rep_factor-A_C"/>
</dbReference>
<dbReference type="SUPFAM" id="SSF50249">
    <property type="entry name" value="Nucleic acid-binding proteins"/>
    <property type="match status" value="3"/>
</dbReference>
<feature type="region of interest" description="Disordered" evidence="6">
    <location>
        <begin position="250"/>
        <end position="269"/>
    </location>
</feature>
<dbReference type="GO" id="GO:0006260">
    <property type="term" value="P:DNA replication"/>
    <property type="evidence" value="ECO:0007669"/>
    <property type="project" value="InterPro"/>
</dbReference>
<dbReference type="CDD" id="cd04474">
    <property type="entry name" value="RPA1_DBD_A"/>
    <property type="match status" value="1"/>
</dbReference>
<keyword evidence="3" id="KW-0863">Zinc-finger</keyword>
<dbReference type="InterPro" id="IPR004365">
    <property type="entry name" value="NA-bd_OB_tRNA"/>
</dbReference>
<name>A0A7S4T0E9_9DINO</name>
<organism evidence="11">
    <name type="scientific">Alexandrium monilatum</name>
    <dbReference type="NCBI Taxonomy" id="311494"/>
    <lineage>
        <taxon>Eukaryota</taxon>
        <taxon>Sar</taxon>
        <taxon>Alveolata</taxon>
        <taxon>Dinophyceae</taxon>
        <taxon>Gonyaulacales</taxon>
        <taxon>Pyrocystaceae</taxon>
        <taxon>Alexandrium</taxon>
    </lineage>
</organism>
<dbReference type="InterPro" id="IPR012340">
    <property type="entry name" value="NA-bd_OB-fold"/>
</dbReference>
<dbReference type="CDD" id="cd04475">
    <property type="entry name" value="RPA1_DBD_B"/>
    <property type="match status" value="1"/>
</dbReference>
<evidence type="ECO:0000256" key="3">
    <source>
        <dbReference type="ARBA" id="ARBA00022771"/>
    </source>
</evidence>
<dbReference type="PANTHER" id="PTHR47165:SF4">
    <property type="entry name" value="OS03G0429900 PROTEIN"/>
    <property type="match status" value="1"/>
</dbReference>
<evidence type="ECO:0008006" key="12">
    <source>
        <dbReference type="Google" id="ProtNLM"/>
    </source>
</evidence>
<feature type="domain" description="Replication protein A OB" evidence="10">
    <location>
        <begin position="394"/>
        <end position="480"/>
    </location>
</feature>
<dbReference type="CDD" id="cd04476">
    <property type="entry name" value="RPA1_DBD_C"/>
    <property type="match status" value="1"/>
</dbReference>
<evidence type="ECO:0000259" key="10">
    <source>
        <dbReference type="Pfam" id="PF16900"/>
    </source>
</evidence>
<feature type="region of interest" description="Disordered" evidence="6">
    <location>
        <begin position="171"/>
        <end position="213"/>
    </location>
</feature>
<dbReference type="Pfam" id="PF16900">
    <property type="entry name" value="REPA_OB_2"/>
    <property type="match status" value="1"/>
</dbReference>
<evidence type="ECO:0000256" key="2">
    <source>
        <dbReference type="ARBA" id="ARBA00022723"/>
    </source>
</evidence>
<dbReference type="AlphaFoldDB" id="A0A7S4T0E9"/>
<evidence type="ECO:0000256" key="5">
    <source>
        <dbReference type="ARBA" id="ARBA00023125"/>
    </source>
</evidence>
<keyword evidence="2" id="KW-0479">Metal-binding</keyword>
<dbReference type="Pfam" id="PF08646">
    <property type="entry name" value="Rep_fac-A_C"/>
    <property type="match status" value="1"/>
</dbReference>
<dbReference type="PANTHER" id="PTHR47165">
    <property type="entry name" value="OS03G0429900 PROTEIN"/>
    <property type="match status" value="1"/>
</dbReference>
<dbReference type="Pfam" id="PF04057">
    <property type="entry name" value="Rep-A_N"/>
    <property type="match status" value="1"/>
</dbReference>
<evidence type="ECO:0000259" key="9">
    <source>
        <dbReference type="Pfam" id="PF08646"/>
    </source>
</evidence>
<dbReference type="GO" id="GO:0003677">
    <property type="term" value="F:DNA binding"/>
    <property type="evidence" value="ECO:0007669"/>
    <property type="project" value="UniProtKB-KW"/>
</dbReference>
<protein>
    <recommendedName>
        <fullName evidence="12">Replication protein A subunit</fullName>
    </recommendedName>
</protein>
<dbReference type="InterPro" id="IPR031657">
    <property type="entry name" value="REPA_OB_2"/>
</dbReference>